<name>A0A5J4P5T0_9TREM</name>
<dbReference type="InterPro" id="IPR041588">
    <property type="entry name" value="Integrase_H2C2"/>
</dbReference>
<dbReference type="FunFam" id="1.10.340.70:FF:000003">
    <property type="entry name" value="Protein CBG25708"/>
    <property type="match status" value="1"/>
</dbReference>
<dbReference type="PROSITE" id="PS50994">
    <property type="entry name" value="INTEGRASE"/>
    <property type="match status" value="1"/>
</dbReference>
<comment type="caution">
    <text evidence="2">The sequence shown here is derived from an EMBL/GenBank/DDBJ whole genome shotgun (WGS) entry which is preliminary data.</text>
</comment>
<dbReference type="Pfam" id="PF17921">
    <property type="entry name" value="Integrase_H2C2"/>
    <property type="match status" value="1"/>
</dbReference>
<dbReference type="Gene3D" id="3.30.420.10">
    <property type="entry name" value="Ribonuclease H-like superfamily/Ribonuclease H"/>
    <property type="match status" value="1"/>
</dbReference>
<dbReference type="InterPro" id="IPR012337">
    <property type="entry name" value="RNaseH-like_sf"/>
</dbReference>
<keyword evidence="3" id="KW-1185">Reference proteome</keyword>
<proteinExistence type="predicted"/>
<dbReference type="Gene3D" id="1.10.340.70">
    <property type="match status" value="1"/>
</dbReference>
<dbReference type="InterPro" id="IPR001584">
    <property type="entry name" value="Integrase_cat-core"/>
</dbReference>
<organism evidence="2 3">
    <name type="scientific">Paragonimus westermani</name>
    <dbReference type="NCBI Taxonomy" id="34504"/>
    <lineage>
        <taxon>Eukaryota</taxon>
        <taxon>Metazoa</taxon>
        <taxon>Spiralia</taxon>
        <taxon>Lophotrochozoa</taxon>
        <taxon>Platyhelminthes</taxon>
        <taxon>Trematoda</taxon>
        <taxon>Digenea</taxon>
        <taxon>Plagiorchiida</taxon>
        <taxon>Troglotremata</taxon>
        <taxon>Troglotrematidae</taxon>
        <taxon>Paragonimus</taxon>
    </lineage>
</organism>
<feature type="domain" description="Integrase catalytic" evidence="1">
    <location>
        <begin position="122"/>
        <end position="225"/>
    </location>
</feature>
<dbReference type="InterPro" id="IPR036397">
    <property type="entry name" value="RNaseH_sf"/>
</dbReference>
<dbReference type="InterPro" id="IPR050951">
    <property type="entry name" value="Retrovirus_Pol_polyprotein"/>
</dbReference>
<dbReference type="PANTHER" id="PTHR37984:SF5">
    <property type="entry name" value="PROTEIN NYNRIN-LIKE"/>
    <property type="match status" value="1"/>
</dbReference>
<accession>A0A5J4P5T0</accession>
<evidence type="ECO:0000259" key="1">
    <source>
        <dbReference type="PROSITE" id="PS50994"/>
    </source>
</evidence>
<evidence type="ECO:0000313" key="3">
    <source>
        <dbReference type="Proteomes" id="UP000324629"/>
    </source>
</evidence>
<dbReference type="GO" id="GO:0015074">
    <property type="term" value="P:DNA integration"/>
    <property type="evidence" value="ECO:0007669"/>
    <property type="project" value="InterPro"/>
</dbReference>
<dbReference type="PANTHER" id="PTHR37984">
    <property type="entry name" value="PROTEIN CBG26694"/>
    <property type="match status" value="1"/>
</dbReference>
<dbReference type="EMBL" id="QNGE01000009">
    <property type="protein sequence ID" value="KAA3682468.1"/>
    <property type="molecule type" value="Genomic_DNA"/>
</dbReference>
<gene>
    <name evidence="2" type="ORF">DEA37_0009804</name>
</gene>
<dbReference type="AlphaFoldDB" id="A0A5J4P5T0"/>
<dbReference type="SUPFAM" id="SSF53098">
    <property type="entry name" value="Ribonuclease H-like"/>
    <property type="match status" value="1"/>
</dbReference>
<protein>
    <recommendedName>
        <fullName evidence="1">Integrase catalytic domain-containing protein</fullName>
    </recommendedName>
</protein>
<dbReference type="Pfam" id="PF00665">
    <property type="entry name" value="rve"/>
    <property type="match status" value="1"/>
</dbReference>
<reference evidence="2 3" key="1">
    <citation type="journal article" date="2019" name="Gigascience">
        <title>Whole-genome sequence of the oriental lung fluke Paragonimus westermani.</title>
        <authorList>
            <person name="Oey H."/>
            <person name="Zakrzewski M."/>
            <person name="Narain K."/>
            <person name="Devi K.R."/>
            <person name="Agatsuma T."/>
            <person name="Nawaratna S."/>
            <person name="Gobert G.N."/>
            <person name="Jones M.K."/>
            <person name="Ragan M.A."/>
            <person name="McManus D.P."/>
            <person name="Krause L."/>
        </authorList>
    </citation>
    <scope>NUCLEOTIDE SEQUENCE [LARGE SCALE GENOMIC DNA]</scope>
    <source>
        <strain evidence="2 3">IND2009</strain>
    </source>
</reference>
<dbReference type="GO" id="GO:0003676">
    <property type="term" value="F:nucleic acid binding"/>
    <property type="evidence" value="ECO:0007669"/>
    <property type="project" value="InterPro"/>
</dbReference>
<sequence>MIRRATQSDPVLQAITYYLRTGWPEGLCAVYEPYFQQRDALTVVDGCLMLAGCIVIPRILRKRVIQMLHCAHPGITRTKTLAHSYAYWPGIDSDIESTVKSCEQCARAAKVPVKAELHSWPLPDGPWKRVHADFAGPLNDQYFLILVDAFCKWPEIVPLRTISTTTIISCLSRIFAQFGFPETLVTENGTQFTSTQFSQFCKPFATEHARSPPYHTQSNGQAERFWIHSKGLSTNWRGKKECVKFWTLFCVPTVLQQIQPYQMAFH</sequence>
<evidence type="ECO:0000313" key="2">
    <source>
        <dbReference type="EMBL" id="KAA3682468.1"/>
    </source>
</evidence>
<dbReference type="Proteomes" id="UP000324629">
    <property type="component" value="Unassembled WGS sequence"/>
</dbReference>